<dbReference type="EMBL" id="FPBD01000006">
    <property type="protein sequence ID" value="SFU02022.1"/>
    <property type="molecule type" value="Genomic_DNA"/>
</dbReference>
<keyword evidence="2" id="KW-1185">Reference proteome</keyword>
<name>A0A1I7CRH7_9HYPH</name>
<reference evidence="2" key="1">
    <citation type="submission" date="2016-10" db="EMBL/GenBank/DDBJ databases">
        <authorList>
            <person name="Varghese N."/>
            <person name="Submissions S."/>
        </authorList>
    </citation>
    <scope>NUCLEOTIDE SEQUENCE [LARGE SCALE GENOMIC DNA]</scope>
    <source>
        <strain evidence="2">DSM 17465</strain>
    </source>
</reference>
<protein>
    <submittedName>
        <fullName evidence="1">Uncharacterized conserved protein, DUF2267 family</fullName>
    </submittedName>
</protein>
<dbReference type="InterPro" id="IPR018727">
    <property type="entry name" value="DUF2267"/>
</dbReference>
<accession>A0A1I7CRH7</accession>
<organism evidence="1 2">
    <name type="scientific">Pseudovibrio denitrificans</name>
    <dbReference type="NCBI Taxonomy" id="258256"/>
    <lineage>
        <taxon>Bacteria</taxon>
        <taxon>Pseudomonadati</taxon>
        <taxon>Pseudomonadota</taxon>
        <taxon>Alphaproteobacteria</taxon>
        <taxon>Hyphomicrobiales</taxon>
        <taxon>Stappiaceae</taxon>
        <taxon>Pseudovibrio</taxon>
    </lineage>
</organism>
<proteinExistence type="predicted"/>
<dbReference type="RefSeq" id="WP_083417168.1">
    <property type="nucleotide sequence ID" value="NZ_FPBD01000006.1"/>
</dbReference>
<dbReference type="Gene3D" id="1.10.490.110">
    <property type="entry name" value="Uncharacterized conserved protein DUF2267"/>
    <property type="match status" value="1"/>
</dbReference>
<evidence type="ECO:0000313" key="2">
    <source>
        <dbReference type="Proteomes" id="UP000183371"/>
    </source>
</evidence>
<evidence type="ECO:0000313" key="1">
    <source>
        <dbReference type="EMBL" id="SFU02022.1"/>
    </source>
</evidence>
<gene>
    <name evidence="1" type="ORF">SAMN05444141_106334</name>
</gene>
<dbReference type="InterPro" id="IPR038282">
    <property type="entry name" value="DUF2267_sf"/>
</dbReference>
<dbReference type="Proteomes" id="UP000183371">
    <property type="component" value="Unassembled WGS sequence"/>
</dbReference>
<dbReference type="Pfam" id="PF10025">
    <property type="entry name" value="DUF2267"/>
    <property type="match status" value="1"/>
</dbReference>
<sequence>MPMPQEYQLASQQYEAFLLDAMESMDLVTRNRTYTCVQATLLAFRNRLTAEQVLAFADTLPVVLRAIFTSGWSRDDFNPEFGTMEDWVADAKALRRLHNFSDDETPAGVAKVLHRHVDLPHFEQVLQQIGPDAMRFWGFESTAEAETS</sequence>
<dbReference type="AlphaFoldDB" id="A0A1I7CRH7"/>